<dbReference type="OrthoDB" id="8781284at2"/>
<dbReference type="AlphaFoldDB" id="A0A6L6PR93"/>
<evidence type="ECO:0000313" key="2">
    <source>
        <dbReference type="Proteomes" id="UP000475582"/>
    </source>
</evidence>
<dbReference type="EMBL" id="WNKY01000062">
    <property type="protein sequence ID" value="MTV41613.1"/>
    <property type="molecule type" value="Genomic_DNA"/>
</dbReference>
<name>A0A6L6PR93_9BURK</name>
<dbReference type="RefSeq" id="WP_155467918.1">
    <property type="nucleotide sequence ID" value="NZ_WNKY01000062.1"/>
</dbReference>
<gene>
    <name evidence="1" type="ORF">GM676_29090</name>
</gene>
<keyword evidence="2" id="KW-1185">Reference proteome</keyword>
<sequence length="65" mass="7440">MKPTLTVTTNREGTRIHRIIDDITYPTRKKKPQIRRDPMVEALFGAPVIAEHPTDIKEGAKSRRS</sequence>
<evidence type="ECO:0000313" key="1">
    <source>
        <dbReference type="EMBL" id="MTV41613.1"/>
    </source>
</evidence>
<protein>
    <submittedName>
        <fullName evidence="1">Uncharacterized protein</fullName>
    </submittedName>
</protein>
<organism evidence="1 2">
    <name type="scientific">Duganella radicis</name>
    <dbReference type="NCBI Taxonomy" id="551988"/>
    <lineage>
        <taxon>Bacteria</taxon>
        <taxon>Pseudomonadati</taxon>
        <taxon>Pseudomonadota</taxon>
        <taxon>Betaproteobacteria</taxon>
        <taxon>Burkholderiales</taxon>
        <taxon>Oxalobacteraceae</taxon>
        <taxon>Telluria group</taxon>
        <taxon>Duganella</taxon>
    </lineage>
</organism>
<accession>A0A6L6PR93</accession>
<comment type="caution">
    <text evidence="1">The sequence shown here is derived from an EMBL/GenBank/DDBJ whole genome shotgun (WGS) entry which is preliminary data.</text>
</comment>
<proteinExistence type="predicted"/>
<reference evidence="1 2" key="1">
    <citation type="submission" date="2019-11" db="EMBL/GenBank/DDBJ databases">
        <title>Type strains purchased from KCTC, JCM and DSMZ.</title>
        <authorList>
            <person name="Lu H."/>
        </authorList>
    </citation>
    <scope>NUCLEOTIDE SEQUENCE [LARGE SCALE GENOMIC DNA]</scope>
    <source>
        <strain evidence="1 2">KCTC 22382</strain>
    </source>
</reference>
<dbReference type="Proteomes" id="UP000475582">
    <property type="component" value="Unassembled WGS sequence"/>
</dbReference>